<sequence>MTFIPSSTFMVLSARLEVLATEDPSEDPSNKSILQHLYFIIAVVVALLLVSFRLYLLRRRNRPATDFFSIVPSSSYYSSQTPGDHAFGSSYQHSQPLAPLPSVYRPGRRVNAADTDADGRRLGEPDDPYWDGKDTLPAYNNIDRPPKYDIYEAPPQGNFRSPGTNPGDDSVVADAEALSVVEQPSADITSASDSDRVEPTPSALHHGLLEASN</sequence>
<keyword evidence="4" id="KW-1185">Reference proteome</keyword>
<feature type="compositionally biased region" description="Basic and acidic residues" evidence="1">
    <location>
        <begin position="117"/>
        <end position="134"/>
    </location>
</feature>
<dbReference type="AlphaFoldDB" id="A0A1J8QP81"/>
<dbReference type="Proteomes" id="UP000183567">
    <property type="component" value="Unassembled WGS sequence"/>
</dbReference>
<reference evidence="3 4" key="1">
    <citation type="submission" date="2016-03" db="EMBL/GenBank/DDBJ databases">
        <title>Comparative genomics of the ectomycorrhizal sister species Rhizopogon vinicolor and Rhizopogon vesiculosus (Basidiomycota: Boletales) reveals a divergence of the mating type B locus.</title>
        <authorList>
            <person name="Mujic A.B."/>
            <person name="Kuo A."/>
            <person name="Tritt A."/>
            <person name="Lipzen A."/>
            <person name="Chen C."/>
            <person name="Johnson J."/>
            <person name="Sharma A."/>
            <person name="Barry K."/>
            <person name="Grigoriev I.V."/>
            <person name="Spatafora J.W."/>
        </authorList>
    </citation>
    <scope>NUCLEOTIDE SEQUENCE [LARGE SCALE GENOMIC DNA]</scope>
    <source>
        <strain evidence="3 4">AM-OR11-056</strain>
    </source>
</reference>
<evidence type="ECO:0000313" key="3">
    <source>
        <dbReference type="EMBL" id="OJA13564.1"/>
    </source>
</evidence>
<feature type="region of interest" description="Disordered" evidence="1">
    <location>
        <begin position="110"/>
        <end position="213"/>
    </location>
</feature>
<evidence type="ECO:0000256" key="2">
    <source>
        <dbReference type="SAM" id="Phobius"/>
    </source>
</evidence>
<gene>
    <name evidence="3" type="ORF">AZE42_06117</name>
</gene>
<keyword evidence="2" id="KW-0472">Membrane</keyword>
<keyword evidence="2" id="KW-1133">Transmembrane helix</keyword>
<evidence type="ECO:0000256" key="1">
    <source>
        <dbReference type="SAM" id="MobiDB-lite"/>
    </source>
</evidence>
<protein>
    <submittedName>
        <fullName evidence="3">Uncharacterized protein</fullName>
    </submittedName>
</protein>
<comment type="caution">
    <text evidence="3">The sequence shown here is derived from an EMBL/GenBank/DDBJ whole genome shotgun (WGS) entry which is preliminary data.</text>
</comment>
<name>A0A1J8QP81_9AGAM</name>
<proteinExistence type="predicted"/>
<keyword evidence="2" id="KW-0812">Transmembrane</keyword>
<dbReference type="OrthoDB" id="2974599at2759"/>
<evidence type="ECO:0000313" key="4">
    <source>
        <dbReference type="Proteomes" id="UP000183567"/>
    </source>
</evidence>
<accession>A0A1J8QP81</accession>
<organism evidence="3 4">
    <name type="scientific">Rhizopogon vesiculosus</name>
    <dbReference type="NCBI Taxonomy" id="180088"/>
    <lineage>
        <taxon>Eukaryota</taxon>
        <taxon>Fungi</taxon>
        <taxon>Dikarya</taxon>
        <taxon>Basidiomycota</taxon>
        <taxon>Agaricomycotina</taxon>
        <taxon>Agaricomycetes</taxon>
        <taxon>Agaricomycetidae</taxon>
        <taxon>Boletales</taxon>
        <taxon>Suillineae</taxon>
        <taxon>Rhizopogonaceae</taxon>
        <taxon>Rhizopogon</taxon>
    </lineage>
</organism>
<dbReference type="EMBL" id="LVVM01004099">
    <property type="protein sequence ID" value="OJA13564.1"/>
    <property type="molecule type" value="Genomic_DNA"/>
</dbReference>
<feature type="transmembrane region" description="Helical" evidence="2">
    <location>
        <begin position="36"/>
        <end position="56"/>
    </location>
</feature>